<dbReference type="EnsemblPlants" id="OPUNC01G20560.1">
    <property type="protein sequence ID" value="OPUNC01G20560.1"/>
    <property type="gene ID" value="OPUNC01G20560"/>
</dbReference>
<feature type="region of interest" description="Disordered" evidence="1">
    <location>
        <begin position="1"/>
        <end position="192"/>
    </location>
</feature>
<name>A0A0E0JKC2_ORYPU</name>
<reference evidence="2" key="1">
    <citation type="submission" date="2015-04" db="UniProtKB">
        <authorList>
            <consortium name="EnsemblPlants"/>
        </authorList>
    </citation>
    <scope>IDENTIFICATION</scope>
</reference>
<feature type="compositionally biased region" description="Low complexity" evidence="1">
    <location>
        <begin position="141"/>
        <end position="158"/>
    </location>
</feature>
<evidence type="ECO:0000313" key="2">
    <source>
        <dbReference type="EnsemblPlants" id="OPUNC01G20560.1"/>
    </source>
</evidence>
<accession>A0A0E0JKC2</accession>
<dbReference type="Gramene" id="OPUNC01G20560.1">
    <property type="protein sequence ID" value="OPUNC01G20560.1"/>
    <property type="gene ID" value="OPUNC01G20560"/>
</dbReference>
<dbReference type="HOGENOM" id="CLU_1417227_0_0_1"/>
<dbReference type="Proteomes" id="UP000026962">
    <property type="component" value="Chromosome 1"/>
</dbReference>
<proteinExistence type="predicted"/>
<reference evidence="2" key="2">
    <citation type="submission" date="2018-05" db="EMBL/GenBank/DDBJ databases">
        <title>OpunRS2 (Oryza punctata Reference Sequence Version 2).</title>
        <authorList>
            <person name="Zhang J."/>
            <person name="Kudrna D."/>
            <person name="Lee S."/>
            <person name="Talag J."/>
            <person name="Welchert J."/>
            <person name="Wing R.A."/>
        </authorList>
    </citation>
    <scope>NUCLEOTIDE SEQUENCE [LARGE SCALE GENOMIC DNA]</scope>
</reference>
<evidence type="ECO:0000256" key="1">
    <source>
        <dbReference type="SAM" id="MobiDB-lite"/>
    </source>
</evidence>
<organism evidence="2">
    <name type="scientific">Oryza punctata</name>
    <name type="common">Red rice</name>
    <dbReference type="NCBI Taxonomy" id="4537"/>
    <lineage>
        <taxon>Eukaryota</taxon>
        <taxon>Viridiplantae</taxon>
        <taxon>Streptophyta</taxon>
        <taxon>Embryophyta</taxon>
        <taxon>Tracheophyta</taxon>
        <taxon>Spermatophyta</taxon>
        <taxon>Magnoliopsida</taxon>
        <taxon>Liliopsida</taxon>
        <taxon>Poales</taxon>
        <taxon>Poaceae</taxon>
        <taxon>BOP clade</taxon>
        <taxon>Oryzoideae</taxon>
        <taxon>Oryzeae</taxon>
        <taxon>Oryzinae</taxon>
        <taxon>Oryza</taxon>
    </lineage>
</organism>
<feature type="compositionally biased region" description="Polar residues" evidence="1">
    <location>
        <begin position="48"/>
        <end position="59"/>
    </location>
</feature>
<dbReference type="AlphaFoldDB" id="A0A0E0JKC2"/>
<sequence length="192" mass="20180">MPSHSPPLPLGHSGSTPPFLTPRVPNPPALANAPDPSPNHCPLPLHTDSPSLPFSSALSVASRRQGGDSSTEPRRRGTDAHLTDPLTSTTTSSTAPLVRAAHNLRLDDRLRATTPRDPLPSSSASPPIFPRLSLHNRHHQSPPSTVVPSAASSTAAAPFSTRSLSTASSLGHRRSLTLLHTATDSGTRPDQR</sequence>
<feature type="compositionally biased region" description="Basic and acidic residues" evidence="1">
    <location>
        <begin position="71"/>
        <end position="82"/>
    </location>
</feature>
<keyword evidence="3" id="KW-1185">Reference proteome</keyword>
<protein>
    <submittedName>
        <fullName evidence="2">Uncharacterized protein</fullName>
    </submittedName>
</protein>
<evidence type="ECO:0000313" key="3">
    <source>
        <dbReference type="Proteomes" id="UP000026962"/>
    </source>
</evidence>
<feature type="compositionally biased region" description="Polar residues" evidence="1">
    <location>
        <begin position="160"/>
        <end position="169"/>
    </location>
</feature>